<dbReference type="PANTHER" id="PTHR30483:SF37">
    <property type="entry name" value="ABC TRANSPORTER SUBSTRATE-BINDING PROTEIN"/>
    <property type="match status" value="1"/>
</dbReference>
<dbReference type="Gene3D" id="3.40.50.2300">
    <property type="match status" value="2"/>
</dbReference>
<sequence>MRAICCLAIGVLAASVTLFCGGAAAEEKPVKLGAMFISSGKMGGYGKHGAQAIQLAVEEINAAGGILGRKLEATTEDTQLNKERTIEIAKRFILTDKVDFLMGPTSSGLAMTLLDIAKEHKKILIATQAATDALTGANFSPYLFSTLSNAMMHSRSGAYLMANKPYKRWMVVGPDYNYGHSSWEMFITKLKELKPDVEVVGEVFPKFMATDYSAAIQEVMKIKPDAVWCPLWGGDSVAFIKQALPTGLFDQVKFAFPVGGALETLIPVGKDMPEGIFMSTRYLFTTPDSALNRGFVKAYKERFNEYPDYMAGETYAGVTFIKAAVERAGSTDAEKIIAAVEKEPLAWESPEGWKIMRAEDHSVVEDCLWGETVFSEAYGFPVLKNIHYVPAEEICRTPEELKAVREGYRKGLQ</sequence>
<dbReference type="InterPro" id="IPR028081">
    <property type="entry name" value="Leu-bd"/>
</dbReference>
<feature type="signal peptide" evidence="5">
    <location>
        <begin position="1"/>
        <end position="25"/>
    </location>
</feature>
<dbReference type="PRINTS" id="PR00337">
    <property type="entry name" value="LEUILEVALBP"/>
</dbReference>
<feature type="domain" description="Leucine-binding protein" evidence="6">
    <location>
        <begin position="29"/>
        <end position="366"/>
    </location>
</feature>
<dbReference type="InterPro" id="IPR051010">
    <property type="entry name" value="BCAA_transport"/>
</dbReference>
<dbReference type="Pfam" id="PF13458">
    <property type="entry name" value="Peripla_BP_6"/>
    <property type="match status" value="1"/>
</dbReference>
<keyword evidence="4" id="KW-0029">Amino-acid transport</keyword>
<evidence type="ECO:0000256" key="4">
    <source>
        <dbReference type="ARBA" id="ARBA00022970"/>
    </source>
</evidence>
<protein>
    <submittedName>
        <fullName evidence="7">ABC-type branched-chain amino acid transport system, periplasmic component</fullName>
    </submittedName>
</protein>
<evidence type="ECO:0000256" key="5">
    <source>
        <dbReference type="SAM" id="SignalP"/>
    </source>
</evidence>
<name>A0A653AH51_UNCDX</name>
<comment type="similarity">
    <text evidence="1">Belongs to the leucine-binding protein family.</text>
</comment>
<organism evidence="7">
    <name type="scientific">Uncultured Desulfatiglans sp</name>
    <dbReference type="NCBI Taxonomy" id="1748965"/>
    <lineage>
        <taxon>Bacteria</taxon>
        <taxon>Pseudomonadati</taxon>
        <taxon>Thermodesulfobacteriota</taxon>
        <taxon>Desulfobacteria</taxon>
        <taxon>Desulfatiglandales</taxon>
        <taxon>Desulfatiglandaceae</taxon>
        <taxon>Desulfatiglans</taxon>
        <taxon>environmental samples</taxon>
    </lineage>
</organism>
<keyword evidence="2" id="KW-0813">Transport</keyword>
<accession>A0A653AH51</accession>
<evidence type="ECO:0000313" key="7">
    <source>
        <dbReference type="EMBL" id="VBB47393.1"/>
    </source>
</evidence>
<reference evidence="7" key="1">
    <citation type="submission" date="2018-07" db="EMBL/GenBank/DDBJ databases">
        <authorList>
            <consortium name="Genoscope - CEA"/>
            <person name="William W."/>
        </authorList>
    </citation>
    <scope>NUCLEOTIDE SEQUENCE</scope>
    <source>
        <strain evidence="7">IK1</strain>
    </source>
</reference>
<feature type="chain" id="PRO_5024921605" evidence="5">
    <location>
        <begin position="26"/>
        <end position="413"/>
    </location>
</feature>
<evidence type="ECO:0000259" key="6">
    <source>
        <dbReference type="Pfam" id="PF13458"/>
    </source>
</evidence>
<dbReference type="InterPro" id="IPR028082">
    <property type="entry name" value="Peripla_BP_I"/>
</dbReference>
<gene>
    <name evidence="7" type="ORF">TRIP_B50283</name>
</gene>
<dbReference type="AlphaFoldDB" id="A0A653AH51"/>
<proteinExistence type="inferred from homology"/>
<dbReference type="PANTHER" id="PTHR30483">
    <property type="entry name" value="LEUCINE-SPECIFIC-BINDING PROTEIN"/>
    <property type="match status" value="1"/>
</dbReference>
<evidence type="ECO:0000256" key="2">
    <source>
        <dbReference type="ARBA" id="ARBA00022448"/>
    </source>
</evidence>
<evidence type="ECO:0000256" key="1">
    <source>
        <dbReference type="ARBA" id="ARBA00010062"/>
    </source>
</evidence>
<dbReference type="GO" id="GO:0006865">
    <property type="term" value="P:amino acid transport"/>
    <property type="evidence" value="ECO:0007669"/>
    <property type="project" value="UniProtKB-KW"/>
</dbReference>
<keyword evidence="3 5" id="KW-0732">Signal</keyword>
<evidence type="ECO:0000256" key="3">
    <source>
        <dbReference type="ARBA" id="ARBA00022729"/>
    </source>
</evidence>
<dbReference type="InterPro" id="IPR000709">
    <property type="entry name" value="Leu_Ile_Val-bd"/>
</dbReference>
<dbReference type="EMBL" id="UPXX01000032">
    <property type="protein sequence ID" value="VBB47393.1"/>
    <property type="molecule type" value="Genomic_DNA"/>
</dbReference>
<dbReference type="CDD" id="cd06330">
    <property type="entry name" value="PBP1_As_SBP-like"/>
    <property type="match status" value="1"/>
</dbReference>
<dbReference type="SUPFAM" id="SSF53822">
    <property type="entry name" value="Periplasmic binding protein-like I"/>
    <property type="match status" value="1"/>
</dbReference>